<dbReference type="PANTHER" id="PTHR47506:SF7">
    <property type="entry name" value="TRANSCRIPTIONAL REGULATORY PROTEIN"/>
    <property type="match status" value="1"/>
</dbReference>
<gene>
    <name evidence="6" type="ORF">ELQ35_05875</name>
</gene>
<keyword evidence="2 4" id="KW-0238">DNA-binding</keyword>
<dbReference type="SUPFAM" id="SSF46689">
    <property type="entry name" value="Homeodomain-like"/>
    <property type="match status" value="1"/>
</dbReference>
<dbReference type="GO" id="GO:0003677">
    <property type="term" value="F:DNA binding"/>
    <property type="evidence" value="ECO:0007669"/>
    <property type="project" value="UniProtKB-UniRule"/>
</dbReference>
<dbReference type="OrthoDB" id="9785164at2"/>
<dbReference type="PRINTS" id="PR00455">
    <property type="entry name" value="HTHTETR"/>
</dbReference>
<name>A0A433HS77_9BACI</name>
<evidence type="ECO:0000256" key="3">
    <source>
        <dbReference type="ARBA" id="ARBA00023163"/>
    </source>
</evidence>
<evidence type="ECO:0000313" key="6">
    <source>
        <dbReference type="EMBL" id="RUQ31155.1"/>
    </source>
</evidence>
<dbReference type="SUPFAM" id="SSF48498">
    <property type="entry name" value="Tetracyclin repressor-like, C-terminal domain"/>
    <property type="match status" value="1"/>
</dbReference>
<dbReference type="InterPro" id="IPR023772">
    <property type="entry name" value="DNA-bd_HTH_TetR-type_CS"/>
</dbReference>
<keyword evidence="3" id="KW-0804">Transcription</keyword>
<feature type="domain" description="HTH tetR-type" evidence="5">
    <location>
        <begin position="9"/>
        <end position="69"/>
    </location>
</feature>
<protein>
    <submittedName>
        <fullName evidence="6">TetR/AcrR family transcriptional regulator</fullName>
    </submittedName>
</protein>
<sequence>MSYTKSHKTKVRGKILKSASQAFRTNGIKEVSVPQIMKGAGLTHGGFYAHFESKDKLVAEACQYAIEETTAFLQKAADQAPANQQIQTVIDNYLSKHHRNMPEEGCIIPTLSSEISRSSQEVRQVFTEEIDGFFDFVSTLVREDKIKSIAIVSTMVGSLLLARSVDDPGLSDAILDAGKEYAKEIVSK</sequence>
<dbReference type="PROSITE" id="PS50977">
    <property type="entry name" value="HTH_TETR_2"/>
    <property type="match status" value="1"/>
</dbReference>
<dbReference type="Proteomes" id="UP000267430">
    <property type="component" value="Unassembled WGS sequence"/>
</dbReference>
<proteinExistence type="predicted"/>
<keyword evidence="1" id="KW-0805">Transcription regulation</keyword>
<evidence type="ECO:0000256" key="1">
    <source>
        <dbReference type="ARBA" id="ARBA00023015"/>
    </source>
</evidence>
<evidence type="ECO:0000259" key="5">
    <source>
        <dbReference type="PROSITE" id="PS50977"/>
    </source>
</evidence>
<evidence type="ECO:0000313" key="7">
    <source>
        <dbReference type="Proteomes" id="UP000267430"/>
    </source>
</evidence>
<dbReference type="RefSeq" id="WP_126863940.1">
    <property type="nucleotide sequence ID" value="NZ_JAUSTX010000020.1"/>
</dbReference>
<dbReference type="EMBL" id="RYZZ01000006">
    <property type="protein sequence ID" value="RUQ31155.1"/>
    <property type="molecule type" value="Genomic_DNA"/>
</dbReference>
<reference evidence="6 7" key="1">
    <citation type="submission" date="2018-12" db="EMBL/GenBank/DDBJ databases">
        <title>Bacillus chawlae sp. nov., Bacillus glennii sp. nov., and Bacillus saganii sp. nov. Isolated from the Vehicle Assembly Building at Kennedy Space Center where the Viking Spacecraft were Assembled.</title>
        <authorList>
            <person name="Seuylemezian A."/>
            <person name="Vaishampayan P."/>
        </authorList>
    </citation>
    <scope>NUCLEOTIDE SEQUENCE [LARGE SCALE GENOMIC DNA]</scope>
    <source>
        <strain evidence="6 7">L5</strain>
    </source>
</reference>
<dbReference type="InterPro" id="IPR009057">
    <property type="entry name" value="Homeodomain-like_sf"/>
</dbReference>
<evidence type="ECO:0000256" key="2">
    <source>
        <dbReference type="ARBA" id="ARBA00023125"/>
    </source>
</evidence>
<dbReference type="Gene3D" id="1.10.10.60">
    <property type="entry name" value="Homeodomain-like"/>
    <property type="match status" value="1"/>
</dbReference>
<evidence type="ECO:0000256" key="4">
    <source>
        <dbReference type="PROSITE-ProRule" id="PRU00335"/>
    </source>
</evidence>
<dbReference type="Gene3D" id="1.10.357.10">
    <property type="entry name" value="Tetracycline Repressor, domain 2"/>
    <property type="match status" value="1"/>
</dbReference>
<dbReference type="AlphaFoldDB" id="A0A433HS77"/>
<dbReference type="Pfam" id="PF00440">
    <property type="entry name" value="TetR_N"/>
    <property type="match status" value="1"/>
</dbReference>
<dbReference type="InterPro" id="IPR036271">
    <property type="entry name" value="Tet_transcr_reg_TetR-rel_C_sf"/>
</dbReference>
<comment type="caution">
    <text evidence="6">The sequence shown here is derived from an EMBL/GenBank/DDBJ whole genome shotgun (WGS) entry which is preliminary data.</text>
</comment>
<feature type="DNA-binding region" description="H-T-H motif" evidence="4">
    <location>
        <begin position="32"/>
        <end position="51"/>
    </location>
</feature>
<accession>A0A433HS77</accession>
<keyword evidence="7" id="KW-1185">Reference proteome</keyword>
<dbReference type="PROSITE" id="PS01081">
    <property type="entry name" value="HTH_TETR_1"/>
    <property type="match status" value="1"/>
</dbReference>
<dbReference type="PANTHER" id="PTHR47506">
    <property type="entry name" value="TRANSCRIPTIONAL REGULATORY PROTEIN"/>
    <property type="match status" value="1"/>
</dbReference>
<dbReference type="InterPro" id="IPR001647">
    <property type="entry name" value="HTH_TetR"/>
</dbReference>
<organism evidence="6 7">
    <name type="scientific">Peribacillus cavernae</name>
    <dbReference type="NCBI Taxonomy" id="1674310"/>
    <lineage>
        <taxon>Bacteria</taxon>
        <taxon>Bacillati</taxon>
        <taxon>Bacillota</taxon>
        <taxon>Bacilli</taxon>
        <taxon>Bacillales</taxon>
        <taxon>Bacillaceae</taxon>
        <taxon>Peribacillus</taxon>
    </lineage>
</organism>